<evidence type="ECO:0000313" key="1">
    <source>
        <dbReference type="EMBL" id="PHH68136.1"/>
    </source>
</evidence>
<proteinExistence type="predicted"/>
<comment type="caution">
    <text evidence="1">The sequence shown here is derived from an EMBL/GenBank/DDBJ whole genome shotgun (WGS) entry which is preliminary data.</text>
</comment>
<gene>
    <name evidence="1" type="ORF">CDD80_223</name>
</gene>
<dbReference type="EMBL" id="NJES01001046">
    <property type="protein sequence ID" value="PHH68136.1"/>
    <property type="molecule type" value="Genomic_DNA"/>
</dbReference>
<keyword evidence="2" id="KW-1185">Reference proteome</keyword>
<name>A0A2C5YKA6_9HYPO</name>
<dbReference type="OrthoDB" id="4910413at2759"/>
<reference evidence="1 2" key="1">
    <citation type="submission" date="2017-06" db="EMBL/GenBank/DDBJ databases">
        <title>Ant-infecting Ophiocordyceps genomes reveal a high diversity of potential behavioral manipulation genes and a possible major role for enterotoxins.</title>
        <authorList>
            <person name="De Bekker C."/>
            <person name="Evans H.C."/>
            <person name="Brachmann A."/>
            <person name="Hughes D.P."/>
        </authorList>
    </citation>
    <scope>NUCLEOTIDE SEQUENCE [LARGE SCALE GENOMIC DNA]</scope>
    <source>
        <strain evidence="1 2">Map16</strain>
    </source>
</reference>
<dbReference type="AlphaFoldDB" id="A0A2C5YKA6"/>
<sequence>MGHETSKINASQHATLHNYACRPMSAVASASYNVAWHEWSKSPLLVSTVYPYKEKSWTTFLSETLPSELMDDFAAAWNVSRSRLIDRLDRNYIVNHVAFNDVMLDLYDYSRHSGPVCWPKADLESLVVGYYSSLGSLAHLVVPQHSLYGTWSVKTFPGAPKHEFRDSETYCMSPGDSHYDDVGAAITHEMCQWTSFKTRRAERNMQDADEIFMSYSHPFIKAFAKSFQEGYSCSAINGCLPWVFTGEAWVPPNMWRMQEKVAQLFRMRSHFCLMLGVGEPPAGFITLNTYPEARWP</sequence>
<dbReference type="Proteomes" id="UP000226431">
    <property type="component" value="Unassembled WGS sequence"/>
</dbReference>
<evidence type="ECO:0000313" key="2">
    <source>
        <dbReference type="Proteomes" id="UP000226431"/>
    </source>
</evidence>
<protein>
    <submittedName>
        <fullName evidence="1">Uncharacterized protein</fullName>
    </submittedName>
</protein>
<organism evidence="1 2">
    <name type="scientific">Ophiocordyceps camponoti-rufipedis</name>
    <dbReference type="NCBI Taxonomy" id="2004952"/>
    <lineage>
        <taxon>Eukaryota</taxon>
        <taxon>Fungi</taxon>
        <taxon>Dikarya</taxon>
        <taxon>Ascomycota</taxon>
        <taxon>Pezizomycotina</taxon>
        <taxon>Sordariomycetes</taxon>
        <taxon>Hypocreomycetidae</taxon>
        <taxon>Hypocreales</taxon>
        <taxon>Ophiocordycipitaceae</taxon>
        <taxon>Ophiocordyceps</taxon>
    </lineage>
</organism>
<accession>A0A2C5YKA6</accession>